<keyword evidence="4 5" id="KW-0472">Membrane</keyword>
<evidence type="ECO:0000256" key="2">
    <source>
        <dbReference type="ARBA" id="ARBA00022692"/>
    </source>
</evidence>
<dbReference type="PANTHER" id="PTHR43019:SF23">
    <property type="entry name" value="PROTEASE DO-LIKE 5, CHLOROPLASTIC"/>
    <property type="match status" value="1"/>
</dbReference>
<feature type="transmembrane region" description="Helical" evidence="5">
    <location>
        <begin position="93"/>
        <end position="114"/>
    </location>
</feature>
<keyword evidence="2 5" id="KW-0812">Transmembrane</keyword>
<dbReference type="PRINTS" id="PR00834">
    <property type="entry name" value="PROTEASES2C"/>
</dbReference>
<dbReference type="Gene3D" id="2.40.10.10">
    <property type="entry name" value="Trypsin-like serine proteases"/>
    <property type="match status" value="2"/>
</dbReference>
<gene>
    <name evidence="6" type="ORF">GCM10023323_61140</name>
</gene>
<dbReference type="InterPro" id="IPR003825">
    <property type="entry name" value="Colicin-V_CvpA"/>
</dbReference>
<sequence length="430" mass="44002">MAVFRTAARPRLITGPVRNVLRVPGSAEGPDGKAARVDLLDILLALVVLAYAAAGYRRGLVAGCVSLAGFVGGAALGVWILPWVMDLVAPGSTAATVTAVVTVLLPAVVCHELAGRLALRLRRELDAGPLRVADGVGGAVANAAAALVVAWVAASVLAASSSSLLTSAIRDSTLLGAVQRAMPDTTPAWFSGATSALTEAGFPQVFNPFENESTAEVAEPSGDSVTAAATNAAKLSTVKVEGVAGTQGREGSGFVYAPEHVMTNAHVVAGIDDPSVRVGGVGPSYEARVVLFDPGKDVAVLYVPDLSAPVLRFDDDAGRGDPAVVAGYPQDGDLDLRAATVANRIRATGQNIYSDANVTREIYSIRSTVRPGNSGGPLLTTDGRVYGVVFARSTSDARTGYVLTADEVADEARRAAEATEAVDTGEPVTS</sequence>
<keyword evidence="6" id="KW-0645">Protease</keyword>
<protein>
    <submittedName>
        <fullName evidence="6">MarP family serine protease</fullName>
    </submittedName>
</protein>
<keyword evidence="7" id="KW-1185">Reference proteome</keyword>
<dbReference type="PANTHER" id="PTHR43019">
    <property type="entry name" value="SERINE ENDOPROTEASE DEGS"/>
    <property type="match status" value="1"/>
</dbReference>
<dbReference type="GO" id="GO:0008233">
    <property type="term" value="F:peptidase activity"/>
    <property type="evidence" value="ECO:0007669"/>
    <property type="project" value="UniProtKB-KW"/>
</dbReference>
<reference evidence="7" key="1">
    <citation type="journal article" date="2019" name="Int. J. Syst. Evol. Microbiol.">
        <title>The Global Catalogue of Microorganisms (GCM) 10K type strain sequencing project: providing services to taxonomists for standard genome sequencing and annotation.</title>
        <authorList>
            <consortium name="The Broad Institute Genomics Platform"/>
            <consortium name="The Broad Institute Genome Sequencing Center for Infectious Disease"/>
            <person name="Wu L."/>
            <person name="Ma J."/>
        </authorList>
    </citation>
    <scope>NUCLEOTIDE SEQUENCE [LARGE SCALE GENOMIC DNA]</scope>
    <source>
        <strain evidence="7">JCM 18306</strain>
    </source>
</reference>
<name>A0ABP9TDU1_9ACTN</name>
<comment type="caution">
    <text evidence="6">The sequence shown here is derived from an EMBL/GenBank/DDBJ whole genome shotgun (WGS) entry which is preliminary data.</text>
</comment>
<keyword evidence="6" id="KW-0378">Hydrolase</keyword>
<evidence type="ECO:0000256" key="5">
    <source>
        <dbReference type="SAM" id="Phobius"/>
    </source>
</evidence>
<dbReference type="InterPro" id="IPR001940">
    <property type="entry name" value="Peptidase_S1C"/>
</dbReference>
<organism evidence="6 7">
    <name type="scientific">Streptomyces thinghirensis</name>
    <dbReference type="NCBI Taxonomy" id="551547"/>
    <lineage>
        <taxon>Bacteria</taxon>
        <taxon>Bacillati</taxon>
        <taxon>Actinomycetota</taxon>
        <taxon>Actinomycetes</taxon>
        <taxon>Kitasatosporales</taxon>
        <taxon>Streptomycetaceae</taxon>
        <taxon>Streptomyces</taxon>
    </lineage>
</organism>
<dbReference type="InterPro" id="IPR009003">
    <property type="entry name" value="Peptidase_S1_PA"/>
</dbReference>
<comment type="subcellular location">
    <subcellularLocation>
        <location evidence="1">Membrane</location>
        <topology evidence="1">Multi-pass membrane protein</topology>
    </subcellularLocation>
</comment>
<dbReference type="InterPro" id="IPR043504">
    <property type="entry name" value="Peptidase_S1_PA_chymotrypsin"/>
</dbReference>
<dbReference type="Pfam" id="PF02674">
    <property type="entry name" value="Colicin_V"/>
    <property type="match status" value="1"/>
</dbReference>
<feature type="transmembrane region" description="Helical" evidence="5">
    <location>
        <begin position="60"/>
        <end position="81"/>
    </location>
</feature>
<evidence type="ECO:0000256" key="4">
    <source>
        <dbReference type="ARBA" id="ARBA00023136"/>
    </source>
</evidence>
<dbReference type="Pfam" id="PF13365">
    <property type="entry name" value="Trypsin_2"/>
    <property type="match status" value="1"/>
</dbReference>
<feature type="transmembrane region" description="Helical" evidence="5">
    <location>
        <begin position="135"/>
        <end position="159"/>
    </location>
</feature>
<dbReference type="GO" id="GO:0006508">
    <property type="term" value="P:proteolysis"/>
    <property type="evidence" value="ECO:0007669"/>
    <property type="project" value="UniProtKB-KW"/>
</dbReference>
<dbReference type="SUPFAM" id="SSF50494">
    <property type="entry name" value="Trypsin-like serine proteases"/>
    <property type="match status" value="1"/>
</dbReference>
<dbReference type="EMBL" id="BAABJR010000019">
    <property type="protein sequence ID" value="GAA5214770.1"/>
    <property type="molecule type" value="Genomic_DNA"/>
</dbReference>
<evidence type="ECO:0000313" key="7">
    <source>
        <dbReference type="Proteomes" id="UP001499878"/>
    </source>
</evidence>
<proteinExistence type="predicted"/>
<evidence type="ECO:0000256" key="1">
    <source>
        <dbReference type="ARBA" id="ARBA00004141"/>
    </source>
</evidence>
<dbReference type="NCBIfam" id="NF033740">
    <property type="entry name" value="MarP_fam_protase"/>
    <property type="match status" value="1"/>
</dbReference>
<evidence type="ECO:0000256" key="3">
    <source>
        <dbReference type="ARBA" id="ARBA00022989"/>
    </source>
</evidence>
<accession>A0ABP9TDU1</accession>
<keyword evidence="3 5" id="KW-1133">Transmembrane helix</keyword>
<evidence type="ECO:0000313" key="6">
    <source>
        <dbReference type="EMBL" id="GAA5214770.1"/>
    </source>
</evidence>
<dbReference type="InterPro" id="IPR047680">
    <property type="entry name" value="MarP-like"/>
</dbReference>
<dbReference type="Proteomes" id="UP001499878">
    <property type="component" value="Unassembled WGS sequence"/>
</dbReference>